<comment type="caution">
    <text evidence="1">The sequence shown here is derived from an EMBL/GenBank/DDBJ whole genome shotgun (WGS) entry which is preliminary data.</text>
</comment>
<gene>
    <name evidence="1" type="ORF">F5144DRAFT_586905</name>
</gene>
<dbReference type="EMBL" id="JAGIZQ010000007">
    <property type="protein sequence ID" value="KAH6617596.1"/>
    <property type="molecule type" value="Genomic_DNA"/>
</dbReference>
<accession>A0ACB7P1C7</accession>
<proteinExistence type="predicted"/>
<sequence>MTSLYCVVKPTRQWSLRACILVPRLARIRCGCGSVGKSLRCFSACFLSVLGKFDMRGC</sequence>
<evidence type="ECO:0000313" key="2">
    <source>
        <dbReference type="Proteomes" id="UP000724584"/>
    </source>
</evidence>
<dbReference type="Proteomes" id="UP000724584">
    <property type="component" value="Unassembled WGS sequence"/>
</dbReference>
<organism evidence="1 2">
    <name type="scientific">Chaetomium tenue</name>
    <dbReference type="NCBI Taxonomy" id="1854479"/>
    <lineage>
        <taxon>Eukaryota</taxon>
        <taxon>Fungi</taxon>
        <taxon>Dikarya</taxon>
        <taxon>Ascomycota</taxon>
        <taxon>Pezizomycotina</taxon>
        <taxon>Sordariomycetes</taxon>
        <taxon>Sordariomycetidae</taxon>
        <taxon>Sordariales</taxon>
        <taxon>Chaetomiaceae</taxon>
        <taxon>Chaetomium</taxon>
    </lineage>
</organism>
<reference evidence="1 2" key="1">
    <citation type="journal article" date="2021" name="Nat. Commun.">
        <title>Genetic determinants of endophytism in the Arabidopsis root mycobiome.</title>
        <authorList>
            <person name="Mesny F."/>
            <person name="Miyauchi S."/>
            <person name="Thiergart T."/>
            <person name="Pickel B."/>
            <person name="Atanasova L."/>
            <person name="Karlsson M."/>
            <person name="Huettel B."/>
            <person name="Barry K.W."/>
            <person name="Haridas S."/>
            <person name="Chen C."/>
            <person name="Bauer D."/>
            <person name="Andreopoulos W."/>
            <person name="Pangilinan J."/>
            <person name="LaButti K."/>
            <person name="Riley R."/>
            <person name="Lipzen A."/>
            <person name="Clum A."/>
            <person name="Drula E."/>
            <person name="Henrissat B."/>
            <person name="Kohler A."/>
            <person name="Grigoriev I.V."/>
            <person name="Martin F.M."/>
            <person name="Hacquard S."/>
        </authorList>
    </citation>
    <scope>NUCLEOTIDE SEQUENCE [LARGE SCALE GENOMIC DNA]</scope>
    <source>
        <strain evidence="1 2">MPI-SDFR-AT-0079</strain>
    </source>
</reference>
<name>A0ACB7P1C7_9PEZI</name>
<protein>
    <submittedName>
        <fullName evidence="1">Uncharacterized protein</fullName>
    </submittedName>
</protein>
<evidence type="ECO:0000313" key="1">
    <source>
        <dbReference type="EMBL" id="KAH6617596.1"/>
    </source>
</evidence>
<keyword evidence="2" id="KW-1185">Reference proteome</keyword>